<evidence type="ECO:0000313" key="10">
    <source>
        <dbReference type="Proteomes" id="UP000028824"/>
    </source>
</evidence>
<evidence type="ECO:0000259" key="8">
    <source>
        <dbReference type="PROSITE" id="PS50928"/>
    </source>
</evidence>
<evidence type="ECO:0000256" key="7">
    <source>
        <dbReference type="RuleBase" id="RU363032"/>
    </source>
</evidence>
<dbReference type="AlphaFoldDB" id="A0A086XVS3"/>
<gene>
    <name evidence="9" type="ORF">CG50_02120</name>
</gene>
<keyword evidence="4 7" id="KW-0812">Transmembrane</keyword>
<dbReference type="STRING" id="1105367.CG50_02120"/>
<dbReference type="PANTHER" id="PTHR32243:SF18">
    <property type="entry name" value="INNER MEMBRANE ABC TRANSPORTER PERMEASE PROTEIN YCJP"/>
    <property type="match status" value="1"/>
</dbReference>
<evidence type="ECO:0000256" key="4">
    <source>
        <dbReference type="ARBA" id="ARBA00022692"/>
    </source>
</evidence>
<dbReference type="SUPFAM" id="SSF161098">
    <property type="entry name" value="MetI-like"/>
    <property type="match status" value="1"/>
</dbReference>
<dbReference type="OrthoDB" id="9815445at2"/>
<dbReference type="InterPro" id="IPR000515">
    <property type="entry name" value="MetI-like"/>
</dbReference>
<evidence type="ECO:0000256" key="1">
    <source>
        <dbReference type="ARBA" id="ARBA00004651"/>
    </source>
</evidence>
<dbReference type="CDD" id="cd06261">
    <property type="entry name" value="TM_PBP2"/>
    <property type="match status" value="1"/>
</dbReference>
<protein>
    <submittedName>
        <fullName evidence="9">Sugar ABC transporter permease</fullName>
    </submittedName>
</protein>
<dbReference type="Gene3D" id="1.10.3720.10">
    <property type="entry name" value="MetI-like"/>
    <property type="match status" value="1"/>
</dbReference>
<comment type="caution">
    <text evidence="9">The sequence shown here is derived from an EMBL/GenBank/DDBJ whole genome shotgun (WGS) entry which is preliminary data.</text>
</comment>
<dbReference type="GO" id="GO:0055085">
    <property type="term" value="P:transmembrane transport"/>
    <property type="evidence" value="ECO:0007669"/>
    <property type="project" value="InterPro"/>
</dbReference>
<feature type="transmembrane region" description="Helical" evidence="7">
    <location>
        <begin position="250"/>
        <end position="271"/>
    </location>
</feature>
<evidence type="ECO:0000256" key="2">
    <source>
        <dbReference type="ARBA" id="ARBA00022448"/>
    </source>
</evidence>
<proteinExistence type="inferred from homology"/>
<accession>A0A086XVS3</accession>
<reference evidence="9 10" key="1">
    <citation type="submission" date="2014-03" db="EMBL/GenBank/DDBJ databases">
        <title>Genome of Paenirhodobacter enshiensis DW2-9.</title>
        <authorList>
            <person name="Wang D."/>
            <person name="Wang G."/>
        </authorList>
    </citation>
    <scope>NUCLEOTIDE SEQUENCE [LARGE SCALE GENOMIC DNA]</scope>
    <source>
        <strain evidence="9 10">DW2-9</strain>
    </source>
</reference>
<feature type="transmembrane region" description="Helical" evidence="7">
    <location>
        <begin position="147"/>
        <end position="167"/>
    </location>
</feature>
<keyword evidence="10" id="KW-1185">Reference proteome</keyword>
<evidence type="ECO:0000256" key="5">
    <source>
        <dbReference type="ARBA" id="ARBA00022989"/>
    </source>
</evidence>
<organism evidence="9 10">
    <name type="scientific">Paenirhodobacter enshiensis</name>
    <dbReference type="NCBI Taxonomy" id="1105367"/>
    <lineage>
        <taxon>Bacteria</taxon>
        <taxon>Pseudomonadati</taxon>
        <taxon>Pseudomonadota</taxon>
        <taxon>Alphaproteobacteria</taxon>
        <taxon>Rhodobacterales</taxon>
        <taxon>Rhodobacter group</taxon>
        <taxon>Paenirhodobacter</taxon>
    </lineage>
</organism>
<feature type="transmembrane region" description="Helical" evidence="7">
    <location>
        <begin position="12"/>
        <end position="33"/>
    </location>
</feature>
<evidence type="ECO:0000256" key="3">
    <source>
        <dbReference type="ARBA" id="ARBA00022475"/>
    </source>
</evidence>
<keyword evidence="5 7" id="KW-1133">Transmembrane helix</keyword>
<dbReference type="PROSITE" id="PS50928">
    <property type="entry name" value="ABC_TM1"/>
    <property type="match status" value="1"/>
</dbReference>
<dbReference type="RefSeq" id="WP_036637569.1">
    <property type="nucleotide sequence ID" value="NZ_JFZB01000016.1"/>
</dbReference>
<evidence type="ECO:0000313" key="9">
    <source>
        <dbReference type="EMBL" id="KFI26123.1"/>
    </source>
</evidence>
<evidence type="ECO:0000256" key="6">
    <source>
        <dbReference type="ARBA" id="ARBA00023136"/>
    </source>
</evidence>
<feature type="transmembrane region" description="Helical" evidence="7">
    <location>
        <begin position="80"/>
        <end position="106"/>
    </location>
</feature>
<keyword evidence="3" id="KW-1003">Cell membrane</keyword>
<feature type="transmembrane region" description="Helical" evidence="7">
    <location>
        <begin position="190"/>
        <end position="214"/>
    </location>
</feature>
<comment type="subcellular location">
    <subcellularLocation>
        <location evidence="1 7">Cell membrane</location>
        <topology evidence="1 7">Multi-pass membrane protein</topology>
    </subcellularLocation>
</comment>
<dbReference type="InterPro" id="IPR050901">
    <property type="entry name" value="BP-dep_ABC_trans_perm"/>
</dbReference>
<dbReference type="PANTHER" id="PTHR32243">
    <property type="entry name" value="MALTOSE TRANSPORT SYSTEM PERMEASE-RELATED"/>
    <property type="match status" value="1"/>
</dbReference>
<name>A0A086XVS3_9RHOB</name>
<keyword evidence="6 7" id="KW-0472">Membrane</keyword>
<keyword evidence="2 7" id="KW-0813">Transport</keyword>
<dbReference type="Pfam" id="PF00528">
    <property type="entry name" value="BPD_transp_1"/>
    <property type="match status" value="1"/>
</dbReference>
<dbReference type="GO" id="GO:0005886">
    <property type="term" value="C:plasma membrane"/>
    <property type="evidence" value="ECO:0007669"/>
    <property type="project" value="UniProtKB-SubCell"/>
</dbReference>
<sequence length="286" mass="30691">MGPKSLTLAQRLILLVALTVTMFPIFWIVMTALKPPTDWNAAPAVWLPSEPTLVNFATLFDPDAIKAYGLSGVSQPATPAILGSILASVSATALSIAIGLASAIGLSRYAKMTKWTPLMILSGRMFPPAAIAVPFVIMFSATRLIDTYAGLIAIYVAVTLPFSTWMLKSFVDDLPREIEQAAMLDGRSRLMAHVTVTIPLIKGGLFATTMFIFILNWSEFMFALVLSYSNISTIPVQLAKYVTATAGTLYGVQAALAVVAMIPLIVAGYAIQSHLARGMTFGAIKR</sequence>
<feature type="transmembrane region" description="Helical" evidence="7">
    <location>
        <begin position="118"/>
        <end position="141"/>
    </location>
</feature>
<feature type="domain" description="ABC transmembrane type-1" evidence="8">
    <location>
        <begin position="81"/>
        <end position="271"/>
    </location>
</feature>
<dbReference type="InterPro" id="IPR035906">
    <property type="entry name" value="MetI-like_sf"/>
</dbReference>
<comment type="similarity">
    <text evidence="7">Belongs to the binding-protein-dependent transport system permease family.</text>
</comment>
<dbReference type="eggNOG" id="COG0395">
    <property type="taxonomic scope" value="Bacteria"/>
</dbReference>
<dbReference type="Proteomes" id="UP000028824">
    <property type="component" value="Unassembled WGS sequence"/>
</dbReference>
<dbReference type="EMBL" id="JFZB01000016">
    <property type="protein sequence ID" value="KFI26123.1"/>
    <property type="molecule type" value="Genomic_DNA"/>
</dbReference>